<dbReference type="Pfam" id="PF00563">
    <property type="entry name" value="EAL"/>
    <property type="match status" value="1"/>
</dbReference>
<dbReference type="InterPro" id="IPR035965">
    <property type="entry name" value="PAS-like_dom_sf"/>
</dbReference>
<reference evidence="7" key="1">
    <citation type="submission" date="2006-08" db="EMBL/GenBank/DDBJ databases">
        <title>Complete sequence of Chromosome1 of Shewanella sp. MR-7.</title>
        <authorList>
            <consortium name="US DOE Joint Genome Institute"/>
            <person name="Copeland A."/>
            <person name="Lucas S."/>
            <person name="Lapidus A."/>
            <person name="Barry K."/>
            <person name="Detter J.C."/>
            <person name="Glavina del Rio T."/>
            <person name="Hammon N."/>
            <person name="Israni S."/>
            <person name="Dalin E."/>
            <person name="Tice H."/>
            <person name="Pitluck S."/>
            <person name="Kiss H."/>
            <person name="Brettin T."/>
            <person name="Bruce D."/>
            <person name="Han C."/>
            <person name="Tapia R."/>
            <person name="Gilna P."/>
            <person name="Schmutz J."/>
            <person name="Larimer F."/>
            <person name="Land M."/>
            <person name="Hauser L."/>
            <person name="Kyrpides N."/>
            <person name="Mikhailova N."/>
            <person name="Nealson K."/>
            <person name="Konstantinidis K."/>
            <person name="Klappenbach J."/>
            <person name="Tiedje J."/>
            <person name="Richardson P."/>
        </authorList>
    </citation>
    <scope>NUCLEOTIDE SEQUENCE</scope>
    <source>
        <strain evidence="7">MR-7</strain>
    </source>
</reference>
<keyword evidence="2" id="KW-0973">c-di-GMP</keyword>
<dbReference type="InterPro" id="IPR043128">
    <property type="entry name" value="Rev_trsase/Diguanyl_cyclase"/>
</dbReference>
<dbReference type="SUPFAM" id="SSF55785">
    <property type="entry name" value="PYP-like sensor domain (PAS domain)"/>
    <property type="match status" value="2"/>
</dbReference>
<dbReference type="Gene3D" id="3.30.450.20">
    <property type="entry name" value="PAS domain"/>
    <property type="match status" value="2"/>
</dbReference>
<dbReference type="Pfam" id="PF00990">
    <property type="entry name" value="GGDEF"/>
    <property type="match status" value="1"/>
</dbReference>
<dbReference type="NCBIfam" id="TIGR00229">
    <property type="entry name" value="sensory_box"/>
    <property type="match status" value="2"/>
</dbReference>
<dbReference type="InterPro" id="IPR000014">
    <property type="entry name" value="PAS"/>
</dbReference>
<evidence type="ECO:0000256" key="2">
    <source>
        <dbReference type="ARBA" id="ARBA00022636"/>
    </source>
</evidence>
<dbReference type="EC" id="3.1.4.52" evidence="1"/>
<name>Q0HUI5_SHESR</name>
<dbReference type="InterPro" id="IPR001633">
    <property type="entry name" value="EAL_dom"/>
</dbReference>
<dbReference type="SMART" id="SM00091">
    <property type="entry name" value="PAS"/>
    <property type="match status" value="2"/>
</dbReference>
<dbReference type="CDD" id="cd01948">
    <property type="entry name" value="EAL"/>
    <property type="match status" value="1"/>
</dbReference>
<evidence type="ECO:0000259" key="5">
    <source>
        <dbReference type="PROSITE" id="PS50883"/>
    </source>
</evidence>
<dbReference type="GO" id="GO:0071111">
    <property type="term" value="F:cyclic-guanylate-specific phosphodiesterase activity"/>
    <property type="evidence" value="ECO:0007669"/>
    <property type="project" value="UniProtKB-EC"/>
</dbReference>
<dbReference type="Gene3D" id="3.30.70.270">
    <property type="match status" value="1"/>
</dbReference>
<dbReference type="HOGENOM" id="CLU_000445_70_20_6"/>
<dbReference type="SMART" id="SM00267">
    <property type="entry name" value="GGDEF"/>
    <property type="match status" value="1"/>
</dbReference>
<evidence type="ECO:0000313" key="7">
    <source>
        <dbReference type="EMBL" id="ABI43220.1"/>
    </source>
</evidence>
<dbReference type="SUPFAM" id="SSF55073">
    <property type="entry name" value="Nucleotide cyclase"/>
    <property type="match status" value="1"/>
</dbReference>
<dbReference type="SUPFAM" id="SSF141868">
    <property type="entry name" value="EAL domain-like"/>
    <property type="match status" value="1"/>
</dbReference>
<protein>
    <recommendedName>
        <fullName evidence="1">cyclic-guanylate-specific phosphodiesterase</fullName>
        <ecNumber evidence="1">3.1.4.52</ecNumber>
    </recommendedName>
</protein>
<dbReference type="InterPro" id="IPR000700">
    <property type="entry name" value="PAS-assoc_C"/>
</dbReference>
<sequence length="697" mass="78769">MPSSRFQDADTQVQLIQLAPLLNQAGVYIFTKDHADRYTFVNEAVCKFYQASLPEILGQKAEQFLELGLAKILREGDKRVLQQGQELLMEEELVVRKTREKRLFWSIRIPLRDINGDISGLFGISIDITGRRSIADRIGEHNQLLNTLLSNIDAFVYMKSIDGKYLYANHKIVELHNRSLSDIIGKTDLELMNENFADPLMEMDKQVFQSGLRKSKQEIVVGADGIERSFWSIKVPIKLPGQEPALVGFSTEITELLQLKEHLEYQRVTDNLTGLPNQHKFEQSLQLALDNAKRSKQQLAVLLINFDQFKYVNNALGHESANEIIKAAARRLDQCDWLSGSLARFSSGDFAILLAKTGSADEVAMVAERLRMVCSEPYRVAGQVFHLTASVGVSSYPADGDMVWHLIKHAESAMYHAKDQGRDQIQFYSAHLSKAVSERILLERDLRIALIEKQFELYYQPKIRLADKQVAGVEALLRWNRPMHGFMSPALFIPLAESLGLINQIGDWVIETACQQLSAWSTQGLGEVQIAVNLSPSQLTSSTLLDRVKLLLAQYAIKPNMLEMEVTESMMMHNPEEAISKLQALRELNIQLYIDDFGTGYSSMSYLKRLPINALKLDRSFIIHMATDPRDADVCEGIIELAHKLGLDVVAEGVETQAQYDALLERGCDIIQGYLYSRPLPIEQVSRFLLKHLMCKA</sequence>
<dbReference type="NCBIfam" id="TIGR00254">
    <property type="entry name" value="GGDEF"/>
    <property type="match status" value="1"/>
</dbReference>
<dbReference type="EMBL" id="CP000444">
    <property type="protein sequence ID" value="ABI43220.1"/>
    <property type="molecule type" value="Genomic_DNA"/>
</dbReference>
<dbReference type="InterPro" id="IPR000160">
    <property type="entry name" value="GGDEF_dom"/>
</dbReference>
<dbReference type="PROSITE" id="PS50887">
    <property type="entry name" value="GGDEF"/>
    <property type="match status" value="1"/>
</dbReference>
<dbReference type="Pfam" id="PF08448">
    <property type="entry name" value="PAS_4"/>
    <property type="match status" value="2"/>
</dbReference>
<dbReference type="PROSITE" id="PS50113">
    <property type="entry name" value="PAC"/>
    <property type="match status" value="1"/>
</dbReference>
<dbReference type="Gene3D" id="3.20.20.450">
    <property type="entry name" value="EAL domain"/>
    <property type="match status" value="1"/>
</dbReference>
<dbReference type="FunFam" id="3.20.20.450:FF:000001">
    <property type="entry name" value="Cyclic di-GMP phosphodiesterase yahA"/>
    <property type="match status" value="1"/>
</dbReference>
<evidence type="ECO:0000259" key="3">
    <source>
        <dbReference type="PROSITE" id="PS50112"/>
    </source>
</evidence>
<feature type="domain" description="GGDEF" evidence="6">
    <location>
        <begin position="297"/>
        <end position="430"/>
    </location>
</feature>
<dbReference type="PANTHER" id="PTHR44757:SF2">
    <property type="entry name" value="BIOFILM ARCHITECTURE MAINTENANCE PROTEIN MBAA"/>
    <property type="match status" value="1"/>
</dbReference>
<dbReference type="CDD" id="cd00130">
    <property type="entry name" value="PAS"/>
    <property type="match status" value="2"/>
</dbReference>
<gene>
    <name evidence="7" type="ordered locus">Shewmr7_2232</name>
</gene>
<dbReference type="CDD" id="cd01949">
    <property type="entry name" value="GGDEF"/>
    <property type="match status" value="1"/>
</dbReference>
<evidence type="ECO:0000259" key="6">
    <source>
        <dbReference type="PROSITE" id="PS50887"/>
    </source>
</evidence>
<dbReference type="InterPro" id="IPR029787">
    <property type="entry name" value="Nucleotide_cyclase"/>
</dbReference>
<dbReference type="KEGG" id="shm:Shewmr7_2232"/>
<feature type="domain" description="EAL" evidence="5">
    <location>
        <begin position="439"/>
        <end position="693"/>
    </location>
</feature>
<dbReference type="InterPro" id="IPR013656">
    <property type="entry name" value="PAS_4"/>
</dbReference>
<dbReference type="PROSITE" id="PS50883">
    <property type="entry name" value="EAL"/>
    <property type="match status" value="1"/>
</dbReference>
<feature type="domain" description="PAS" evidence="3">
    <location>
        <begin position="141"/>
        <end position="211"/>
    </location>
</feature>
<accession>Q0HUI5</accession>
<organism evidence="7">
    <name type="scientific">Shewanella sp. (strain MR-7)</name>
    <dbReference type="NCBI Taxonomy" id="60481"/>
    <lineage>
        <taxon>Bacteria</taxon>
        <taxon>Pseudomonadati</taxon>
        <taxon>Pseudomonadota</taxon>
        <taxon>Gammaproteobacteria</taxon>
        <taxon>Alteromonadales</taxon>
        <taxon>Shewanellaceae</taxon>
        <taxon>Shewanella</taxon>
    </lineage>
</organism>
<evidence type="ECO:0000259" key="4">
    <source>
        <dbReference type="PROSITE" id="PS50113"/>
    </source>
</evidence>
<proteinExistence type="predicted"/>
<dbReference type="InterPro" id="IPR052155">
    <property type="entry name" value="Biofilm_reg_signaling"/>
</dbReference>
<dbReference type="PROSITE" id="PS50112">
    <property type="entry name" value="PAS"/>
    <property type="match status" value="1"/>
</dbReference>
<dbReference type="InterPro" id="IPR035919">
    <property type="entry name" value="EAL_sf"/>
</dbReference>
<dbReference type="SMART" id="SM00052">
    <property type="entry name" value="EAL"/>
    <property type="match status" value="1"/>
</dbReference>
<feature type="domain" description="PAC" evidence="4">
    <location>
        <begin position="89"/>
        <end position="140"/>
    </location>
</feature>
<dbReference type="PANTHER" id="PTHR44757">
    <property type="entry name" value="DIGUANYLATE CYCLASE DGCP"/>
    <property type="match status" value="1"/>
</dbReference>
<evidence type="ECO:0000256" key="1">
    <source>
        <dbReference type="ARBA" id="ARBA00012282"/>
    </source>
</evidence>
<dbReference type="AlphaFoldDB" id="Q0HUI5"/>